<evidence type="ECO:0000259" key="3">
    <source>
        <dbReference type="PROSITE" id="PS51352"/>
    </source>
</evidence>
<gene>
    <name evidence="4" type="ORF">J2800_001085</name>
</gene>
<proteinExistence type="inferred from homology"/>
<dbReference type="PANTHER" id="PTHR13887:SF56">
    <property type="entry name" value="THIOREDOXIN-LIKE REDUCTASE RV2466C"/>
    <property type="match status" value="1"/>
</dbReference>
<dbReference type="InterPro" id="IPR012336">
    <property type="entry name" value="Thioredoxin-like_fold"/>
</dbReference>
<sequence>MILDRRALIGTGLPVLGAAASGLVLTAAPTIARAAPLPPAEGDMVLGSPKAKVQVVEYASLSCTHCAHWNNEVFSVFKTRFIDTGKVRYVFREFLTEPTQFAAAGYLLARRVGPARYFQVIDAVFKQQAAIFESQDLWGGLLKIGKSFGLTEEQFTAALQDKAGLDAINARVDKAAERDKVQFTPTFFVNGQRYEGGLPIETFAGAIAKAAQTKPGKG</sequence>
<dbReference type="InterPro" id="IPR036249">
    <property type="entry name" value="Thioredoxin-like_sf"/>
</dbReference>
<dbReference type="Proteomes" id="UP001262754">
    <property type="component" value="Unassembled WGS sequence"/>
</dbReference>
<dbReference type="EMBL" id="JAVDRL010000003">
    <property type="protein sequence ID" value="MDR6530349.1"/>
    <property type="molecule type" value="Genomic_DNA"/>
</dbReference>
<evidence type="ECO:0000256" key="2">
    <source>
        <dbReference type="ARBA" id="ARBA00005791"/>
    </source>
</evidence>
<evidence type="ECO:0000256" key="1">
    <source>
        <dbReference type="ARBA" id="ARBA00003565"/>
    </source>
</evidence>
<feature type="domain" description="Thioredoxin" evidence="3">
    <location>
        <begin position="26"/>
        <end position="212"/>
    </location>
</feature>
<dbReference type="InterPro" id="IPR006311">
    <property type="entry name" value="TAT_signal"/>
</dbReference>
<comment type="similarity">
    <text evidence="2">Belongs to the thioredoxin family. DsbA subfamily.</text>
</comment>
<dbReference type="PROSITE" id="PS51318">
    <property type="entry name" value="TAT"/>
    <property type="match status" value="1"/>
</dbReference>
<keyword evidence="5" id="KW-1185">Reference proteome</keyword>
<accession>A0ABU1MVY6</accession>
<evidence type="ECO:0000313" key="4">
    <source>
        <dbReference type="EMBL" id="MDR6530349.1"/>
    </source>
</evidence>
<organism evidence="4 5">
    <name type="scientific">Caulobacter rhizosphaerae</name>
    <dbReference type="NCBI Taxonomy" id="2010972"/>
    <lineage>
        <taxon>Bacteria</taxon>
        <taxon>Pseudomonadati</taxon>
        <taxon>Pseudomonadota</taxon>
        <taxon>Alphaproteobacteria</taxon>
        <taxon>Caulobacterales</taxon>
        <taxon>Caulobacteraceae</taxon>
        <taxon>Caulobacter</taxon>
    </lineage>
</organism>
<dbReference type="GO" id="GO:0016853">
    <property type="term" value="F:isomerase activity"/>
    <property type="evidence" value="ECO:0007669"/>
    <property type="project" value="UniProtKB-KW"/>
</dbReference>
<dbReference type="InterPro" id="IPR013766">
    <property type="entry name" value="Thioredoxin_domain"/>
</dbReference>
<protein>
    <submittedName>
        <fullName evidence="4">Protein-disulfide isomerase</fullName>
    </submittedName>
</protein>
<comment type="caution">
    <text evidence="4">The sequence shown here is derived from an EMBL/GenBank/DDBJ whole genome shotgun (WGS) entry which is preliminary data.</text>
</comment>
<dbReference type="RefSeq" id="WP_056760881.1">
    <property type="nucleotide sequence ID" value="NZ_JAVDRL010000003.1"/>
</dbReference>
<dbReference type="SUPFAM" id="SSF52833">
    <property type="entry name" value="Thioredoxin-like"/>
    <property type="match status" value="1"/>
</dbReference>
<reference evidence="4 5" key="1">
    <citation type="submission" date="2023-07" db="EMBL/GenBank/DDBJ databases">
        <title>Sorghum-associated microbial communities from plants grown in Nebraska, USA.</title>
        <authorList>
            <person name="Schachtman D."/>
        </authorList>
    </citation>
    <scope>NUCLEOTIDE SEQUENCE [LARGE SCALE GENOMIC DNA]</scope>
    <source>
        <strain evidence="4 5">DS2154</strain>
    </source>
</reference>
<dbReference type="Pfam" id="PF13462">
    <property type="entry name" value="Thioredoxin_4"/>
    <property type="match status" value="1"/>
</dbReference>
<dbReference type="PANTHER" id="PTHR13887">
    <property type="entry name" value="GLUTATHIONE S-TRANSFERASE KAPPA"/>
    <property type="match status" value="1"/>
</dbReference>
<dbReference type="PROSITE" id="PS51352">
    <property type="entry name" value="THIOREDOXIN_2"/>
    <property type="match status" value="1"/>
</dbReference>
<keyword evidence="4" id="KW-0413">Isomerase</keyword>
<dbReference type="Gene3D" id="3.40.30.10">
    <property type="entry name" value="Glutaredoxin"/>
    <property type="match status" value="1"/>
</dbReference>
<comment type="function">
    <text evidence="1">May be required for disulfide bond formation in some proteins.</text>
</comment>
<evidence type="ECO:0000313" key="5">
    <source>
        <dbReference type="Proteomes" id="UP001262754"/>
    </source>
</evidence>
<name>A0ABU1MVY6_9CAUL</name>